<sequence length="829" mass="94721">MDTTKAQQKELDDALVAPKNCLKIEKCNQRLSPTLKSNEPTIQVALDALKLTPFYNAFEVSADVPEIYMQEFWATVTKHHFSLHFKMNGKSHTVNGMYHNKNVDYVYLLWEELVYQVENKNSKKNNDMYYLCFTKVIVDYFMAKDQAIPRRNKMFWHYARDDFMFTTIRVISKHQDTQVYDAILPQHLTNQAMLESEAYKTYLAYTTSEKIPKPKYGKNKADSESSPKKKTATTAKGKRLKTLAKEAKPEKKHQHAKTSKAKGLTMLSEVALTEADQMKIATKRSLIETHSYYANGSGNEEDDDEVGLNDNDDDNDDDEDNDDDDDDADNQDDDQEDDGQDDEDQDDVNEQIDSGNDGDDFVHPKLSTQDQEVRHNEEESDEEIQGMNVEEEELDEEETNDEDEANELYKDLNVNLEGRDIEMTDAQQTNVQTTQVIEDTHVIITPVNLEGQQQSSSVSSEFVSNMLNPSPDTGIDSIFNLNTESNSLIDVPVTTIAEPPLLSTTTLPLPPTLIITHLQQTPVPTPAIVLSSSLQDLPNFGSLFGFDHRLKTLENNFSEFNQTNQFAVAFSLIPGSELKTSELDTSELKTSDYRFLKIFILASYEQELCQFNFLLASCQLSSSELHIASYRLIEDKFLACYEQELCPFNFLPASCQVSSSELHPASYRAQQRIRLYCRGKENGVQNDLESILTCQLEDKERYDADIRATNILLQGLSKDIYSLINHYTDAKDIWDNVKMFLEEWGRFVTVVKLNRGLRDSNYDQLYAYLKQHEAYANENKMMLERFTQPNVDPLALISNVSHQQYNSQSSINPSSTYVPPHFIDNSQLD</sequence>
<feature type="compositionally biased region" description="Polar residues" evidence="1">
    <location>
        <begin position="806"/>
        <end position="817"/>
    </location>
</feature>
<keyword evidence="3" id="KW-1185">Reference proteome</keyword>
<protein>
    <submittedName>
        <fullName evidence="2">Uncharacterized protein</fullName>
    </submittedName>
</protein>
<feature type="compositionally biased region" description="Basic residues" evidence="1">
    <location>
        <begin position="228"/>
        <end position="242"/>
    </location>
</feature>
<reference evidence="2" key="1">
    <citation type="journal article" date="2022" name="Int. J. Mol. Sci.">
        <title>Draft Genome of Tanacetum Coccineum: Genomic Comparison of Closely Related Tanacetum-Family Plants.</title>
        <authorList>
            <person name="Yamashiro T."/>
            <person name="Shiraishi A."/>
            <person name="Nakayama K."/>
            <person name="Satake H."/>
        </authorList>
    </citation>
    <scope>NUCLEOTIDE SEQUENCE</scope>
</reference>
<evidence type="ECO:0000256" key="1">
    <source>
        <dbReference type="SAM" id="MobiDB-lite"/>
    </source>
</evidence>
<evidence type="ECO:0000313" key="3">
    <source>
        <dbReference type="Proteomes" id="UP001151760"/>
    </source>
</evidence>
<feature type="compositionally biased region" description="Acidic residues" evidence="1">
    <location>
        <begin position="378"/>
        <end position="405"/>
    </location>
</feature>
<feature type="region of interest" description="Disordered" evidence="1">
    <location>
        <begin position="806"/>
        <end position="829"/>
    </location>
</feature>
<comment type="caution">
    <text evidence="2">The sequence shown here is derived from an EMBL/GenBank/DDBJ whole genome shotgun (WGS) entry which is preliminary data.</text>
</comment>
<organism evidence="2 3">
    <name type="scientific">Tanacetum coccineum</name>
    <dbReference type="NCBI Taxonomy" id="301880"/>
    <lineage>
        <taxon>Eukaryota</taxon>
        <taxon>Viridiplantae</taxon>
        <taxon>Streptophyta</taxon>
        <taxon>Embryophyta</taxon>
        <taxon>Tracheophyta</taxon>
        <taxon>Spermatophyta</taxon>
        <taxon>Magnoliopsida</taxon>
        <taxon>eudicotyledons</taxon>
        <taxon>Gunneridae</taxon>
        <taxon>Pentapetalae</taxon>
        <taxon>asterids</taxon>
        <taxon>campanulids</taxon>
        <taxon>Asterales</taxon>
        <taxon>Asteraceae</taxon>
        <taxon>Asteroideae</taxon>
        <taxon>Anthemideae</taxon>
        <taxon>Anthemidinae</taxon>
        <taxon>Tanacetum</taxon>
    </lineage>
</organism>
<feature type="region of interest" description="Disordered" evidence="1">
    <location>
        <begin position="293"/>
        <end position="405"/>
    </location>
</feature>
<feature type="compositionally biased region" description="Acidic residues" evidence="1">
    <location>
        <begin position="299"/>
        <end position="350"/>
    </location>
</feature>
<dbReference type="EMBL" id="BQNB010014892">
    <property type="protein sequence ID" value="GJT33604.1"/>
    <property type="molecule type" value="Genomic_DNA"/>
</dbReference>
<feature type="region of interest" description="Disordered" evidence="1">
    <location>
        <begin position="213"/>
        <end position="262"/>
    </location>
</feature>
<feature type="compositionally biased region" description="Basic residues" evidence="1">
    <location>
        <begin position="250"/>
        <end position="260"/>
    </location>
</feature>
<dbReference type="Proteomes" id="UP001151760">
    <property type="component" value="Unassembled WGS sequence"/>
</dbReference>
<gene>
    <name evidence="2" type="ORF">Tco_0924023</name>
</gene>
<reference evidence="2" key="2">
    <citation type="submission" date="2022-01" db="EMBL/GenBank/DDBJ databases">
        <authorList>
            <person name="Yamashiro T."/>
            <person name="Shiraishi A."/>
            <person name="Satake H."/>
            <person name="Nakayama K."/>
        </authorList>
    </citation>
    <scope>NUCLEOTIDE SEQUENCE</scope>
</reference>
<proteinExistence type="predicted"/>
<evidence type="ECO:0000313" key="2">
    <source>
        <dbReference type="EMBL" id="GJT33604.1"/>
    </source>
</evidence>
<accession>A0ABQ5D3N0</accession>
<name>A0ABQ5D3N0_9ASTR</name>